<dbReference type="PANTHER" id="PTHR34590">
    <property type="entry name" value="OS03G0124300 PROTEIN-RELATED"/>
    <property type="match status" value="1"/>
</dbReference>
<feature type="signal peptide" evidence="1">
    <location>
        <begin position="1"/>
        <end position="22"/>
    </location>
</feature>
<dbReference type="EMBL" id="JACGWO010000009">
    <property type="protein sequence ID" value="KAK4417582.1"/>
    <property type="molecule type" value="Genomic_DNA"/>
</dbReference>
<organism evidence="2 3">
    <name type="scientific">Sesamum alatum</name>
    <dbReference type="NCBI Taxonomy" id="300844"/>
    <lineage>
        <taxon>Eukaryota</taxon>
        <taxon>Viridiplantae</taxon>
        <taxon>Streptophyta</taxon>
        <taxon>Embryophyta</taxon>
        <taxon>Tracheophyta</taxon>
        <taxon>Spermatophyta</taxon>
        <taxon>Magnoliopsida</taxon>
        <taxon>eudicotyledons</taxon>
        <taxon>Gunneridae</taxon>
        <taxon>Pentapetalae</taxon>
        <taxon>asterids</taxon>
        <taxon>lamiids</taxon>
        <taxon>Lamiales</taxon>
        <taxon>Pedaliaceae</taxon>
        <taxon>Sesamum</taxon>
    </lineage>
</organism>
<evidence type="ECO:0000256" key="1">
    <source>
        <dbReference type="SAM" id="SignalP"/>
    </source>
</evidence>
<dbReference type="InterPro" id="IPR045272">
    <property type="entry name" value="ANXUR1/2-like"/>
</dbReference>
<dbReference type="Proteomes" id="UP001293254">
    <property type="component" value="Unassembled WGS sequence"/>
</dbReference>
<reference evidence="2" key="2">
    <citation type="journal article" date="2024" name="Plant">
        <title>Genomic evolution and insights into agronomic trait innovations of Sesamum species.</title>
        <authorList>
            <person name="Miao H."/>
            <person name="Wang L."/>
            <person name="Qu L."/>
            <person name="Liu H."/>
            <person name="Sun Y."/>
            <person name="Le M."/>
            <person name="Wang Q."/>
            <person name="Wei S."/>
            <person name="Zheng Y."/>
            <person name="Lin W."/>
            <person name="Duan Y."/>
            <person name="Cao H."/>
            <person name="Xiong S."/>
            <person name="Wang X."/>
            <person name="Wei L."/>
            <person name="Li C."/>
            <person name="Ma Q."/>
            <person name="Ju M."/>
            <person name="Zhao R."/>
            <person name="Li G."/>
            <person name="Mu C."/>
            <person name="Tian Q."/>
            <person name="Mei H."/>
            <person name="Zhang T."/>
            <person name="Gao T."/>
            <person name="Zhang H."/>
        </authorList>
    </citation>
    <scope>NUCLEOTIDE SEQUENCE</scope>
    <source>
        <strain evidence="2">3651</strain>
    </source>
</reference>
<sequence length="187" mass="20792">MNLLTLSIALLLLCFFNTFTWASNKLTAFTDDVSINFGSIGASSVLNGREWVGDVKPKYPALLRLKDSSTTSTAIHKLISADPVPHKIARISLSQFSYAFHVNPGQKVVRIHFNPATYRGFRGLRDLFTVEAGPFTMLSNFSASCTADALGLNSFAKEFCLNIQENEQLIPGPHAHFYFLEKFCFFA</sequence>
<gene>
    <name evidence="2" type="ORF">Salat_2170900</name>
</gene>
<keyword evidence="2" id="KW-0418">Kinase</keyword>
<reference evidence="2" key="1">
    <citation type="submission" date="2020-06" db="EMBL/GenBank/DDBJ databases">
        <authorList>
            <person name="Li T."/>
            <person name="Hu X."/>
            <person name="Zhang T."/>
            <person name="Song X."/>
            <person name="Zhang H."/>
            <person name="Dai N."/>
            <person name="Sheng W."/>
            <person name="Hou X."/>
            <person name="Wei L."/>
        </authorList>
    </citation>
    <scope>NUCLEOTIDE SEQUENCE</scope>
    <source>
        <strain evidence="2">3651</strain>
        <tissue evidence="2">Leaf</tissue>
    </source>
</reference>
<keyword evidence="2" id="KW-0675">Receptor</keyword>
<dbReference type="Gene3D" id="2.60.120.430">
    <property type="entry name" value="Galactose-binding lectin"/>
    <property type="match status" value="1"/>
</dbReference>
<dbReference type="AlphaFoldDB" id="A0AAE1XU06"/>
<evidence type="ECO:0000313" key="2">
    <source>
        <dbReference type="EMBL" id="KAK4417582.1"/>
    </source>
</evidence>
<proteinExistence type="predicted"/>
<comment type="caution">
    <text evidence="2">The sequence shown here is derived from an EMBL/GenBank/DDBJ whole genome shotgun (WGS) entry which is preliminary data.</text>
</comment>
<keyword evidence="1" id="KW-0732">Signal</keyword>
<name>A0AAE1XU06_9LAMI</name>
<dbReference type="PANTHER" id="PTHR34590:SF15">
    <property type="entry name" value="PROTEIN KINASE DOMAIN-CONTAINING PROTEIN"/>
    <property type="match status" value="1"/>
</dbReference>
<evidence type="ECO:0000313" key="3">
    <source>
        <dbReference type="Proteomes" id="UP001293254"/>
    </source>
</evidence>
<dbReference type="FunFam" id="2.60.120.430:FF:000003">
    <property type="entry name" value="FERONIA receptor-like kinase"/>
    <property type="match status" value="1"/>
</dbReference>
<keyword evidence="3" id="KW-1185">Reference proteome</keyword>
<keyword evidence="2" id="KW-0808">Transferase</keyword>
<dbReference type="GO" id="GO:0004714">
    <property type="term" value="F:transmembrane receptor protein tyrosine kinase activity"/>
    <property type="evidence" value="ECO:0007669"/>
    <property type="project" value="InterPro"/>
</dbReference>
<protein>
    <submittedName>
        <fullName evidence="2">Receptor-like protein kinase FERONIA</fullName>
    </submittedName>
</protein>
<feature type="chain" id="PRO_5042161362" evidence="1">
    <location>
        <begin position="23"/>
        <end position="187"/>
    </location>
</feature>
<accession>A0AAE1XU06</accession>